<feature type="compositionally biased region" description="Basic residues" evidence="2">
    <location>
        <begin position="575"/>
        <end position="586"/>
    </location>
</feature>
<accession>A0ABQ5KR73</accession>
<comment type="caution">
    <text evidence="3">The sequence shown here is derived from an EMBL/GenBank/DDBJ whole genome shotgun (WGS) entry which is preliminary data.</text>
</comment>
<keyword evidence="1" id="KW-0175">Coiled coil</keyword>
<evidence type="ECO:0000313" key="4">
    <source>
        <dbReference type="Proteomes" id="UP001057375"/>
    </source>
</evidence>
<feature type="region of interest" description="Disordered" evidence="2">
    <location>
        <begin position="539"/>
        <end position="586"/>
    </location>
</feature>
<feature type="compositionally biased region" description="Polar residues" evidence="2">
    <location>
        <begin position="344"/>
        <end position="355"/>
    </location>
</feature>
<dbReference type="Proteomes" id="UP001057375">
    <property type="component" value="Unassembled WGS sequence"/>
</dbReference>
<reference evidence="3" key="1">
    <citation type="submission" date="2022-03" db="EMBL/GenBank/DDBJ databases">
        <title>Draft genome sequence of Aduncisulcus paluster, a free-living microaerophilic Fornicata.</title>
        <authorList>
            <person name="Yuyama I."/>
            <person name="Kume K."/>
            <person name="Tamura T."/>
            <person name="Inagaki Y."/>
            <person name="Hashimoto T."/>
        </authorList>
    </citation>
    <scope>NUCLEOTIDE SEQUENCE</scope>
    <source>
        <strain evidence="3">NY0171</strain>
    </source>
</reference>
<gene>
    <name evidence="3" type="ORF">ADUPG1_008222</name>
</gene>
<feature type="compositionally biased region" description="Basic and acidic residues" evidence="2">
    <location>
        <begin position="1"/>
        <end position="20"/>
    </location>
</feature>
<organism evidence="3 4">
    <name type="scientific">Aduncisulcus paluster</name>
    <dbReference type="NCBI Taxonomy" id="2918883"/>
    <lineage>
        <taxon>Eukaryota</taxon>
        <taxon>Metamonada</taxon>
        <taxon>Carpediemonas-like organisms</taxon>
        <taxon>Aduncisulcus</taxon>
    </lineage>
</organism>
<protein>
    <submittedName>
        <fullName evidence="3">Uncharacterized protein</fullName>
    </submittedName>
</protein>
<feature type="coiled-coil region" evidence="1">
    <location>
        <begin position="37"/>
        <end position="159"/>
    </location>
</feature>
<sequence length="586" mass="66876">MNGARDKIYPEKSSSDEKRSGSSLGGRDSDDSLKSYCPAAQHDIKRLRQELKEKELMLKYWKNTIEEKNHELAQLRESVTRLELIQRDTADVLQLEKEKQQEGVNMRIVLLEKLVDRLKARLIDYEEQDITLESQEKQIKELEQRLKECKIEKETTVQMCRKEIAETRSFLTREFNEKIRSMEKEQEEALIARLPGFSKRMVKDNAELRLAMVKQQYEIDLAIKKTKQTEEEAARLRIDTSNDDDLIKRQATELTTTRKRCVELQRKILTLEAEFKRKETDAIAYYQLQRTYAVLEDKLKRIESERDEFKRLYIDYQHKFSQQQQKYNLLNKSKQLLEKKHRILSSQQGDSSGTPISSGSIFGMSGSSAPVRVKKTGMASVYSSKRPIPHTTLGVPTQLRDITMQILAERRMHGDEGEDMDDRGFSGHRPRDIITTASSVLGSGGVGSTQSHQEWDRQFAEDKMMLFGSTVQGGRGISSKYSSVSGKTGSSTPMMPQAQGMFPMSAGNPKTALLKSREKTGERRKTGSILVGMKPRALSYLEQGENGPDQGIEGGRSGMGQRALSAKIRKNSEKGKRKRSKMMVLP</sequence>
<evidence type="ECO:0000313" key="3">
    <source>
        <dbReference type="EMBL" id="GKT34965.1"/>
    </source>
</evidence>
<name>A0ABQ5KR73_9EUKA</name>
<evidence type="ECO:0000256" key="1">
    <source>
        <dbReference type="SAM" id="Coils"/>
    </source>
</evidence>
<feature type="region of interest" description="Disordered" evidence="2">
    <location>
        <begin position="1"/>
        <end position="35"/>
    </location>
</feature>
<proteinExistence type="predicted"/>
<keyword evidence="4" id="KW-1185">Reference proteome</keyword>
<dbReference type="EMBL" id="BQXS01010893">
    <property type="protein sequence ID" value="GKT34965.1"/>
    <property type="molecule type" value="Genomic_DNA"/>
</dbReference>
<feature type="coiled-coil region" evidence="1">
    <location>
        <begin position="254"/>
        <end position="319"/>
    </location>
</feature>
<evidence type="ECO:0000256" key="2">
    <source>
        <dbReference type="SAM" id="MobiDB-lite"/>
    </source>
</evidence>
<feature type="region of interest" description="Disordered" evidence="2">
    <location>
        <begin position="344"/>
        <end position="363"/>
    </location>
</feature>